<dbReference type="PANTHER" id="PTHR33327:SF3">
    <property type="entry name" value="RNA-DIRECTED DNA POLYMERASE"/>
    <property type="match status" value="1"/>
</dbReference>
<keyword evidence="3" id="KW-1185">Reference proteome</keyword>
<gene>
    <name evidence="2" type="ORF">M513_12428</name>
</gene>
<accession>A0A085LP22</accession>
<dbReference type="AlphaFoldDB" id="A0A085LP22"/>
<evidence type="ECO:0000259" key="1">
    <source>
        <dbReference type="Pfam" id="PF23055"/>
    </source>
</evidence>
<feature type="domain" description="DUF7041" evidence="1">
    <location>
        <begin position="28"/>
        <end position="82"/>
    </location>
</feature>
<name>A0A085LP22_9BILA</name>
<dbReference type="PANTHER" id="PTHR33327">
    <property type="entry name" value="ENDONUCLEASE"/>
    <property type="match status" value="1"/>
</dbReference>
<evidence type="ECO:0000313" key="3">
    <source>
        <dbReference type="Proteomes" id="UP000030764"/>
    </source>
</evidence>
<evidence type="ECO:0000313" key="2">
    <source>
        <dbReference type="EMBL" id="KFD46718.1"/>
    </source>
</evidence>
<dbReference type="Proteomes" id="UP000030764">
    <property type="component" value="Unassembled WGS sequence"/>
</dbReference>
<dbReference type="OrthoDB" id="6260718at2759"/>
<dbReference type="InterPro" id="IPR055469">
    <property type="entry name" value="DUF7041"/>
</dbReference>
<sequence>MDNQQALSTQRTLKDPEELSVHRVTAKLPPFWPDRPALWFAQVEAQFTLAGITQDATKFAYVVSQLESRYAAEVEDIIVNLPPN</sequence>
<protein>
    <recommendedName>
        <fullName evidence="1">DUF7041 domain-containing protein</fullName>
    </recommendedName>
</protein>
<proteinExistence type="predicted"/>
<dbReference type="EMBL" id="KL363357">
    <property type="protein sequence ID" value="KFD46718.1"/>
    <property type="molecule type" value="Genomic_DNA"/>
</dbReference>
<organism evidence="2 3">
    <name type="scientific">Trichuris suis</name>
    <name type="common">pig whipworm</name>
    <dbReference type="NCBI Taxonomy" id="68888"/>
    <lineage>
        <taxon>Eukaryota</taxon>
        <taxon>Metazoa</taxon>
        <taxon>Ecdysozoa</taxon>
        <taxon>Nematoda</taxon>
        <taxon>Enoplea</taxon>
        <taxon>Dorylaimia</taxon>
        <taxon>Trichinellida</taxon>
        <taxon>Trichuridae</taxon>
        <taxon>Trichuris</taxon>
    </lineage>
</organism>
<dbReference type="Pfam" id="PF23055">
    <property type="entry name" value="DUF7041"/>
    <property type="match status" value="1"/>
</dbReference>
<reference evidence="2 3" key="1">
    <citation type="journal article" date="2014" name="Nat. Genet.">
        <title>Genome and transcriptome of the porcine whipworm Trichuris suis.</title>
        <authorList>
            <person name="Jex A.R."/>
            <person name="Nejsum P."/>
            <person name="Schwarz E.M."/>
            <person name="Hu L."/>
            <person name="Young N.D."/>
            <person name="Hall R.S."/>
            <person name="Korhonen P.K."/>
            <person name="Liao S."/>
            <person name="Thamsborg S."/>
            <person name="Xia J."/>
            <person name="Xu P."/>
            <person name="Wang S."/>
            <person name="Scheerlinck J.P."/>
            <person name="Hofmann A."/>
            <person name="Sternberg P.W."/>
            <person name="Wang J."/>
            <person name="Gasser R.B."/>
        </authorList>
    </citation>
    <scope>NUCLEOTIDE SEQUENCE [LARGE SCALE GENOMIC DNA]</scope>
    <source>
        <strain evidence="2">DCEP-RM93M</strain>
    </source>
</reference>